<accession>A0A923HK92</accession>
<name>A0A923HK92_9BURK</name>
<dbReference type="EMBL" id="JACOFZ010000001">
    <property type="protein sequence ID" value="MBC3881185.1"/>
    <property type="molecule type" value="Genomic_DNA"/>
</dbReference>
<dbReference type="AlphaFoldDB" id="A0A923HK92"/>
<sequence>MSVEEPNLENYGAPTYPLKPDPQTTIRLSAILNEAAHVLERHAEGLWKTVYKDGFARLLVPNIGMHSKLIRSILKFDDRVFSIQDIQ</sequence>
<dbReference type="Proteomes" id="UP000627446">
    <property type="component" value="Unassembled WGS sequence"/>
</dbReference>
<proteinExistence type="predicted"/>
<comment type="caution">
    <text evidence="1">The sequence shown here is derived from an EMBL/GenBank/DDBJ whole genome shotgun (WGS) entry which is preliminary data.</text>
</comment>
<evidence type="ECO:0000313" key="1">
    <source>
        <dbReference type="EMBL" id="MBC3881185.1"/>
    </source>
</evidence>
<protein>
    <submittedName>
        <fullName evidence="1">Uncharacterized protein</fullName>
    </submittedName>
</protein>
<reference evidence="1" key="1">
    <citation type="submission" date="2020-08" db="EMBL/GenBank/DDBJ databases">
        <title>Novel species isolated from subtropical streams in China.</title>
        <authorList>
            <person name="Lu H."/>
        </authorList>
    </citation>
    <scope>NUCLEOTIDE SEQUENCE</scope>
    <source>
        <strain evidence="1">LX22W</strain>
    </source>
</reference>
<keyword evidence="2" id="KW-1185">Reference proteome</keyword>
<gene>
    <name evidence="1" type="ORF">H8K36_07375</name>
</gene>
<evidence type="ECO:0000313" key="2">
    <source>
        <dbReference type="Proteomes" id="UP000627446"/>
    </source>
</evidence>
<organism evidence="1 2">
    <name type="scientific">Undibacterium nitidum</name>
    <dbReference type="NCBI Taxonomy" id="2762298"/>
    <lineage>
        <taxon>Bacteria</taxon>
        <taxon>Pseudomonadati</taxon>
        <taxon>Pseudomonadota</taxon>
        <taxon>Betaproteobacteria</taxon>
        <taxon>Burkholderiales</taxon>
        <taxon>Oxalobacteraceae</taxon>
        <taxon>Undibacterium</taxon>
    </lineage>
</organism>
<dbReference type="RefSeq" id="WP_186914331.1">
    <property type="nucleotide sequence ID" value="NZ_JACOFZ010000001.1"/>
</dbReference>